<proteinExistence type="predicted"/>
<dbReference type="SMART" id="SM00114">
    <property type="entry name" value="CARD"/>
    <property type="match status" value="1"/>
</dbReference>
<dbReference type="InterPro" id="IPR037939">
    <property type="entry name" value="CRADD"/>
</dbReference>
<name>A0A914VW39_9BILA</name>
<dbReference type="CDD" id="cd01671">
    <property type="entry name" value="CARD"/>
    <property type="match status" value="1"/>
</dbReference>
<feature type="domain" description="CARD" evidence="2">
    <location>
        <begin position="87"/>
        <end position="149"/>
    </location>
</feature>
<protein>
    <submittedName>
        <fullName evidence="4">CARD domain-containing protein</fullName>
    </submittedName>
</protein>
<dbReference type="Proteomes" id="UP000887566">
    <property type="component" value="Unplaced"/>
</dbReference>
<keyword evidence="3" id="KW-1185">Reference proteome</keyword>
<sequence length="325" mass="37007">MASSQRPQQALAFSSQENREEDSSREKEDFLIAEEASVTNAQSIGEKTLNKSHEDLEFKDDSLNRKCLISCHKFLCDNLTAVEAVVYLQTNEILTQNDVNSISAKDTPYEKNHKLIAFVQQRGPEAFCCFMKSLRETRQKYIFDKLIEERRVAEGKNMSITNNISGGRNVIAPVSGGIVVQGDYYAPIQSSPVPSQPTPEELKKMLENLQSSLRRIYSKSYRSVIPIFSAEFFFDIEEKWVNLTLKLESDSTGTNDYATLLKKAFAKADMLIIEGNPVPQQHCIHRIMPFMSSAKKSKALPNHQRKRLIYFNMKLNKEMPLHNAV</sequence>
<dbReference type="Pfam" id="PF00619">
    <property type="entry name" value="CARD"/>
    <property type="match status" value="1"/>
</dbReference>
<feature type="compositionally biased region" description="Basic and acidic residues" evidence="1">
    <location>
        <begin position="17"/>
        <end position="29"/>
    </location>
</feature>
<dbReference type="GO" id="GO:0042981">
    <property type="term" value="P:regulation of apoptotic process"/>
    <property type="evidence" value="ECO:0007669"/>
    <property type="project" value="InterPro"/>
</dbReference>
<reference evidence="4" key="1">
    <citation type="submission" date="2022-11" db="UniProtKB">
        <authorList>
            <consortium name="WormBaseParasite"/>
        </authorList>
    </citation>
    <scope>IDENTIFICATION</scope>
</reference>
<dbReference type="PROSITE" id="PS50209">
    <property type="entry name" value="CARD"/>
    <property type="match status" value="1"/>
</dbReference>
<dbReference type="GO" id="GO:0070513">
    <property type="term" value="F:death domain binding"/>
    <property type="evidence" value="ECO:0007669"/>
    <property type="project" value="InterPro"/>
</dbReference>
<dbReference type="PANTHER" id="PTHR15034:SF5">
    <property type="entry name" value="DEATH DOMAIN-CONTAINING PROTEIN CRADD"/>
    <property type="match status" value="1"/>
</dbReference>
<evidence type="ECO:0000313" key="3">
    <source>
        <dbReference type="Proteomes" id="UP000887566"/>
    </source>
</evidence>
<dbReference type="InterPro" id="IPR001315">
    <property type="entry name" value="CARD"/>
</dbReference>
<dbReference type="GO" id="GO:0002020">
    <property type="term" value="F:protease binding"/>
    <property type="evidence" value="ECO:0007669"/>
    <property type="project" value="InterPro"/>
</dbReference>
<evidence type="ECO:0000256" key="1">
    <source>
        <dbReference type="SAM" id="MobiDB-lite"/>
    </source>
</evidence>
<feature type="region of interest" description="Disordered" evidence="1">
    <location>
        <begin position="1"/>
        <end position="29"/>
    </location>
</feature>
<feature type="compositionally biased region" description="Polar residues" evidence="1">
    <location>
        <begin position="1"/>
        <end position="16"/>
    </location>
</feature>
<dbReference type="AlphaFoldDB" id="A0A914VW39"/>
<evidence type="ECO:0000313" key="4">
    <source>
        <dbReference type="WBParaSite" id="PSAMB.scaffold268size60025.g4183.t1"/>
    </source>
</evidence>
<dbReference type="WBParaSite" id="PSAMB.scaffold268size60025.g4183.t1">
    <property type="protein sequence ID" value="PSAMB.scaffold268size60025.g4183.t1"/>
    <property type="gene ID" value="PSAMB.scaffold268size60025.g4183"/>
</dbReference>
<dbReference type="InterPro" id="IPR011029">
    <property type="entry name" value="DEATH-like_dom_sf"/>
</dbReference>
<dbReference type="Gene3D" id="1.10.533.10">
    <property type="entry name" value="Death Domain, Fas"/>
    <property type="match status" value="1"/>
</dbReference>
<organism evidence="3 4">
    <name type="scientific">Plectus sambesii</name>
    <dbReference type="NCBI Taxonomy" id="2011161"/>
    <lineage>
        <taxon>Eukaryota</taxon>
        <taxon>Metazoa</taxon>
        <taxon>Ecdysozoa</taxon>
        <taxon>Nematoda</taxon>
        <taxon>Chromadorea</taxon>
        <taxon>Plectida</taxon>
        <taxon>Plectina</taxon>
        <taxon>Plectoidea</taxon>
        <taxon>Plectidae</taxon>
        <taxon>Plectus</taxon>
    </lineage>
</organism>
<evidence type="ECO:0000259" key="2">
    <source>
        <dbReference type="PROSITE" id="PS50209"/>
    </source>
</evidence>
<accession>A0A914VW39</accession>
<dbReference type="PANTHER" id="PTHR15034">
    <property type="entry name" value="DEATH DOMAIN-CONTAINING PROTEIN CRADD"/>
    <property type="match status" value="1"/>
</dbReference>
<dbReference type="SUPFAM" id="SSF47986">
    <property type="entry name" value="DEATH domain"/>
    <property type="match status" value="1"/>
</dbReference>